<accession>A0AAW4FHN6</accession>
<dbReference type="PROSITE" id="PS51257">
    <property type="entry name" value="PROKAR_LIPOPROTEIN"/>
    <property type="match status" value="1"/>
</dbReference>
<protein>
    <submittedName>
        <fullName evidence="2">Cell wall anchor protein</fullName>
    </submittedName>
</protein>
<name>A0AAW4FHN6_9HYPH</name>
<feature type="chain" id="PRO_5043330143" evidence="1">
    <location>
        <begin position="23"/>
        <end position="107"/>
    </location>
</feature>
<feature type="signal peptide" evidence="1">
    <location>
        <begin position="1"/>
        <end position="22"/>
    </location>
</feature>
<organism evidence="2 3">
    <name type="scientific">Ensifer canadensis</name>
    <dbReference type="NCBI Taxonomy" id="555315"/>
    <lineage>
        <taxon>Bacteria</taxon>
        <taxon>Pseudomonadati</taxon>
        <taxon>Pseudomonadota</taxon>
        <taxon>Alphaproteobacteria</taxon>
        <taxon>Hyphomicrobiales</taxon>
        <taxon>Rhizobiaceae</taxon>
        <taxon>Sinorhizobium/Ensifer group</taxon>
        <taxon>Ensifer</taxon>
    </lineage>
</organism>
<keyword evidence="3" id="KW-1185">Reference proteome</keyword>
<reference evidence="2 3" key="1">
    <citation type="submission" date="2020-01" db="EMBL/GenBank/DDBJ databases">
        <title>Draft genome assembly of Ensifer adhaerens T173.</title>
        <authorList>
            <person name="Craig J.E."/>
            <person name="Stinchcombe J.R."/>
        </authorList>
    </citation>
    <scope>NUCLEOTIDE SEQUENCE [LARGE SCALE GENOMIC DNA]</scope>
    <source>
        <strain evidence="2 3">T173</strain>
    </source>
</reference>
<evidence type="ECO:0000313" key="2">
    <source>
        <dbReference type="EMBL" id="MBM3091622.1"/>
    </source>
</evidence>
<comment type="caution">
    <text evidence="2">The sequence shown here is derived from an EMBL/GenBank/DDBJ whole genome shotgun (WGS) entry which is preliminary data.</text>
</comment>
<dbReference type="Proteomes" id="UP000744980">
    <property type="component" value="Unassembled WGS sequence"/>
</dbReference>
<evidence type="ECO:0000313" key="3">
    <source>
        <dbReference type="Proteomes" id="UP000744980"/>
    </source>
</evidence>
<keyword evidence="1" id="KW-0732">Signal</keyword>
<evidence type="ECO:0000256" key="1">
    <source>
        <dbReference type="SAM" id="SignalP"/>
    </source>
</evidence>
<sequence length="107" mass="10771">MRSLIIVSAAALVLSACTTTTGSIDTAIQKNLPQICSAAATAHSAFVVVASTGNIKPRTVAREAVAWEALETVCKDPGSVTAATALVKAAEAYAAITLAVREAKAAS</sequence>
<dbReference type="RefSeq" id="WP_203528025.1">
    <property type="nucleotide sequence ID" value="NZ_CP083370.1"/>
</dbReference>
<gene>
    <name evidence="2" type="ORF">GFB56_12440</name>
</gene>
<dbReference type="EMBL" id="WXFA01000006">
    <property type="protein sequence ID" value="MBM3091622.1"/>
    <property type="molecule type" value="Genomic_DNA"/>
</dbReference>
<proteinExistence type="predicted"/>
<dbReference type="AlphaFoldDB" id="A0AAW4FHN6"/>